<dbReference type="Proteomes" id="UP001178461">
    <property type="component" value="Chromosome 1"/>
</dbReference>
<feature type="region of interest" description="Disordered" evidence="1">
    <location>
        <begin position="80"/>
        <end position="115"/>
    </location>
</feature>
<accession>A0AA35NWF8</accession>
<evidence type="ECO:0000313" key="2">
    <source>
        <dbReference type="EMBL" id="CAI5762967.1"/>
    </source>
</evidence>
<keyword evidence="3" id="KW-1185">Reference proteome</keyword>
<reference evidence="2" key="1">
    <citation type="submission" date="2022-12" db="EMBL/GenBank/DDBJ databases">
        <authorList>
            <person name="Alioto T."/>
            <person name="Alioto T."/>
            <person name="Gomez Garrido J."/>
        </authorList>
    </citation>
    <scope>NUCLEOTIDE SEQUENCE</scope>
</reference>
<evidence type="ECO:0000256" key="1">
    <source>
        <dbReference type="SAM" id="MobiDB-lite"/>
    </source>
</evidence>
<gene>
    <name evidence="2" type="ORF">PODLI_1B005605</name>
</gene>
<name>A0AA35NWF8_9SAUR</name>
<dbReference type="EMBL" id="OX395126">
    <property type="protein sequence ID" value="CAI5762967.1"/>
    <property type="molecule type" value="Genomic_DNA"/>
</dbReference>
<organism evidence="2 3">
    <name type="scientific">Podarcis lilfordi</name>
    <name type="common">Lilford's wall lizard</name>
    <dbReference type="NCBI Taxonomy" id="74358"/>
    <lineage>
        <taxon>Eukaryota</taxon>
        <taxon>Metazoa</taxon>
        <taxon>Chordata</taxon>
        <taxon>Craniata</taxon>
        <taxon>Vertebrata</taxon>
        <taxon>Euteleostomi</taxon>
        <taxon>Lepidosauria</taxon>
        <taxon>Squamata</taxon>
        <taxon>Bifurcata</taxon>
        <taxon>Unidentata</taxon>
        <taxon>Episquamata</taxon>
        <taxon>Laterata</taxon>
        <taxon>Lacertibaenia</taxon>
        <taxon>Lacertidae</taxon>
        <taxon>Podarcis</taxon>
    </lineage>
</organism>
<dbReference type="AlphaFoldDB" id="A0AA35NWF8"/>
<protein>
    <submittedName>
        <fullName evidence="2">Uncharacterized protein</fullName>
    </submittedName>
</protein>
<sequence length="130" mass="14351">MQLFIGWAKKDTTAKPDVKGQCRPQSGSTITVSPPIIGARGWCRSVISFVVLLLRLGWSAVCKKEERPGEIARLCNGRMAPKGRKRKAEATRAKTATSEGVEMNVAEESPKKPKKDEELGFRVIIEHCKS</sequence>
<evidence type="ECO:0000313" key="3">
    <source>
        <dbReference type="Proteomes" id="UP001178461"/>
    </source>
</evidence>
<proteinExistence type="predicted"/>